<feature type="compositionally biased region" description="Basic residues" evidence="1">
    <location>
        <begin position="135"/>
        <end position="146"/>
    </location>
</feature>
<reference evidence="2 3" key="1">
    <citation type="submission" date="2017-03" db="EMBL/GenBank/DDBJ databases">
        <title>WGS assembly of Porphyra umbilicalis.</title>
        <authorList>
            <person name="Brawley S.H."/>
            <person name="Blouin N.A."/>
            <person name="Ficko-Blean E."/>
            <person name="Wheeler G.L."/>
            <person name="Lohr M."/>
            <person name="Goodson H.V."/>
            <person name="Jenkins J.W."/>
            <person name="Blaby-Haas C.E."/>
            <person name="Helliwell K.E."/>
            <person name="Chan C."/>
            <person name="Marriage T."/>
            <person name="Bhattacharya D."/>
            <person name="Klein A.S."/>
            <person name="Badis Y."/>
            <person name="Brodie J."/>
            <person name="Cao Y."/>
            <person name="Collen J."/>
            <person name="Dittami S.M."/>
            <person name="Gachon C.M."/>
            <person name="Green B.R."/>
            <person name="Karpowicz S."/>
            <person name="Kim J.W."/>
            <person name="Kudahl U."/>
            <person name="Lin S."/>
            <person name="Michel G."/>
            <person name="Mittag M."/>
            <person name="Olson B.J."/>
            <person name="Pangilinan J."/>
            <person name="Peng Y."/>
            <person name="Qiu H."/>
            <person name="Shu S."/>
            <person name="Singer J.T."/>
            <person name="Smith A.G."/>
            <person name="Sprecher B.N."/>
            <person name="Wagner V."/>
            <person name="Wang W."/>
            <person name="Wang Z.-Y."/>
            <person name="Yan J."/>
            <person name="Yarish C."/>
            <person name="Zoeuner-Riek S."/>
            <person name="Zhuang Y."/>
            <person name="Zou Y."/>
            <person name="Lindquist E.A."/>
            <person name="Grimwood J."/>
            <person name="Barry K."/>
            <person name="Rokhsar D.S."/>
            <person name="Schmutz J."/>
            <person name="Stiller J.W."/>
            <person name="Grossman A.R."/>
            <person name="Prochnik S.E."/>
        </authorList>
    </citation>
    <scope>NUCLEOTIDE SEQUENCE [LARGE SCALE GENOMIC DNA]</scope>
    <source>
        <strain evidence="2">4086291</strain>
    </source>
</reference>
<organism evidence="2 3">
    <name type="scientific">Porphyra umbilicalis</name>
    <name type="common">Purple laver</name>
    <name type="synonym">Red alga</name>
    <dbReference type="NCBI Taxonomy" id="2786"/>
    <lineage>
        <taxon>Eukaryota</taxon>
        <taxon>Rhodophyta</taxon>
        <taxon>Bangiophyceae</taxon>
        <taxon>Bangiales</taxon>
        <taxon>Bangiaceae</taxon>
        <taxon>Porphyra</taxon>
    </lineage>
</organism>
<feature type="region of interest" description="Disordered" evidence="1">
    <location>
        <begin position="1"/>
        <end position="247"/>
    </location>
</feature>
<proteinExistence type="predicted"/>
<gene>
    <name evidence="2" type="ORF">BU14_2530s0001</name>
</gene>
<evidence type="ECO:0000313" key="2">
    <source>
        <dbReference type="EMBL" id="OSX68590.1"/>
    </source>
</evidence>
<feature type="compositionally biased region" description="Low complexity" evidence="1">
    <location>
        <begin position="198"/>
        <end position="213"/>
    </location>
</feature>
<sequence>MGGGSPRRRQAPVMAGGVVGRAQSTTCGAPLVPIRRRPPPWPSCRSAGQSTGGGSVRRQRRLLPTGRDTVLPSSPDLRELLPMAGGRGNSRGQLGPRRRRSRRGRTGHPGARRRLDTGSRERTAACASGGGGRGRAGRRRAARCRHRGDGDRQGEVHAAAPTPTLGHPSPVAVPAAADRGHVERVGGRRWTPPRRPMRPTGGADGGVATVAAGHCFRTDRVGGSRGARRRAAGGAPRRRAGGRRGAR</sequence>
<feature type="compositionally biased region" description="Basic residues" evidence="1">
    <location>
        <begin position="96"/>
        <end position="112"/>
    </location>
</feature>
<dbReference type="Proteomes" id="UP000218209">
    <property type="component" value="Unassembled WGS sequence"/>
</dbReference>
<name>A0A1X6NJ72_PORUM</name>
<feature type="compositionally biased region" description="Basic residues" evidence="1">
    <location>
        <begin position="226"/>
        <end position="247"/>
    </location>
</feature>
<dbReference type="EMBL" id="KV920320">
    <property type="protein sequence ID" value="OSX68590.1"/>
    <property type="molecule type" value="Genomic_DNA"/>
</dbReference>
<protein>
    <submittedName>
        <fullName evidence="2">Uncharacterized protein</fullName>
    </submittedName>
</protein>
<feature type="compositionally biased region" description="Basic residues" evidence="1">
    <location>
        <begin position="1"/>
        <end position="10"/>
    </location>
</feature>
<dbReference type="AlphaFoldDB" id="A0A1X6NJ72"/>
<keyword evidence="3" id="KW-1185">Reference proteome</keyword>
<feature type="compositionally biased region" description="Basic and acidic residues" evidence="1">
    <location>
        <begin position="113"/>
        <end position="123"/>
    </location>
</feature>
<accession>A0A1X6NJ72</accession>
<evidence type="ECO:0000313" key="3">
    <source>
        <dbReference type="Proteomes" id="UP000218209"/>
    </source>
</evidence>
<evidence type="ECO:0000256" key="1">
    <source>
        <dbReference type="SAM" id="MobiDB-lite"/>
    </source>
</evidence>